<feature type="compositionally biased region" description="Polar residues" evidence="1">
    <location>
        <begin position="1"/>
        <end position="10"/>
    </location>
</feature>
<evidence type="ECO:0000313" key="3">
    <source>
        <dbReference type="Proteomes" id="UP000314294"/>
    </source>
</evidence>
<evidence type="ECO:0000256" key="1">
    <source>
        <dbReference type="SAM" id="MobiDB-lite"/>
    </source>
</evidence>
<comment type="caution">
    <text evidence="2">The sequence shown here is derived from an EMBL/GenBank/DDBJ whole genome shotgun (WGS) entry which is preliminary data.</text>
</comment>
<protein>
    <submittedName>
        <fullName evidence="2">Uncharacterized protein</fullName>
    </submittedName>
</protein>
<dbReference type="AlphaFoldDB" id="A0A4Z2HLE1"/>
<organism evidence="2 3">
    <name type="scientific">Liparis tanakae</name>
    <name type="common">Tanaka's snailfish</name>
    <dbReference type="NCBI Taxonomy" id="230148"/>
    <lineage>
        <taxon>Eukaryota</taxon>
        <taxon>Metazoa</taxon>
        <taxon>Chordata</taxon>
        <taxon>Craniata</taxon>
        <taxon>Vertebrata</taxon>
        <taxon>Euteleostomi</taxon>
        <taxon>Actinopterygii</taxon>
        <taxon>Neopterygii</taxon>
        <taxon>Teleostei</taxon>
        <taxon>Neoteleostei</taxon>
        <taxon>Acanthomorphata</taxon>
        <taxon>Eupercaria</taxon>
        <taxon>Perciformes</taxon>
        <taxon>Cottioidei</taxon>
        <taxon>Cottales</taxon>
        <taxon>Liparidae</taxon>
        <taxon>Liparis</taxon>
    </lineage>
</organism>
<proteinExistence type="predicted"/>
<name>A0A4Z2HLE1_9TELE</name>
<evidence type="ECO:0000313" key="2">
    <source>
        <dbReference type="EMBL" id="TNN66557.1"/>
    </source>
</evidence>
<feature type="region of interest" description="Disordered" evidence="1">
    <location>
        <begin position="1"/>
        <end position="52"/>
    </location>
</feature>
<accession>A0A4Z2HLE1</accession>
<dbReference type="Proteomes" id="UP000314294">
    <property type="component" value="Unassembled WGS sequence"/>
</dbReference>
<keyword evidence="3" id="KW-1185">Reference proteome</keyword>
<dbReference type="EMBL" id="SRLO01000217">
    <property type="protein sequence ID" value="TNN66557.1"/>
    <property type="molecule type" value="Genomic_DNA"/>
</dbReference>
<gene>
    <name evidence="2" type="ORF">EYF80_023243</name>
</gene>
<reference evidence="2 3" key="1">
    <citation type="submission" date="2019-03" db="EMBL/GenBank/DDBJ databases">
        <title>First draft genome of Liparis tanakae, snailfish: a comprehensive survey of snailfish specific genes.</title>
        <authorList>
            <person name="Kim W."/>
            <person name="Song I."/>
            <person name="Jeong J.-H."/>
            <person name="Kim D."/>
            <person name="Kim S."/>
            <person name="Ryu S."/>
            <person name="Song J.Y."/>
            <person name="Lee S.K."/>
        </authorList>
    </citation>
    <scope>NUCLEOTIDE SEQUENCE [LARGE SCALE GENOMIC DNA]</scope>
    <source>
        <tissue evidence="2">Muscle</tissue>
    </source>
</reference>
<feature type="region of interest" description="Disordered" evidence="1">
    <location>
        <begin position="118"/>
        <end position="147"/>
    </location>
</feature>
<sequence length="217" mass="23294">MTSEFPTRPTSMMRPKKVGTSQASTNAGGPCRPAVAADSLHADTQSGPRWVAGSTGIFTDDSGGVHGAPRDGGLVQACKLRMSGRIPEGSVSDFPAKSVKMTRQLDSWSRFWGKTALDRKSPAEAPGPGVERAARTSRRPADDFLSDNPHVPLMLGLLKTNSLDSMDSTKSISVPSRVSWAFFSMNTLTPARKSRSRDVTTLPLHGSFFTAREKSKS</sequence>